<organism evidence="1 2">
    <name type="scientific">Trema orientale</name>
    <name type="common">Charcoal tree</name>
    <name type="synonym">Celtis orientalis</name>
    <dbReference type="NCBI Taxonomy" id="63057"/>
    <lineage>
        <taxon>Eukaryota</taxon>
        <taxon>Viridiplantae</taxon>
        <taxon>Streptophyta</taxon>
        <taxon>Embryophyta</taxon>
        <taxon>Tracheophyta</taxon>
        <taxon>Spermatophyta</taxon>
        <taxon>Magnoliopsida</taxon>
        <taxon>eudicotyledons</taxon>
        <taxon>Gunneridae</taxon>
        <taxon>Pentapetalae</taxon>
        <taxon>rosids</taxon>
        <taxon>fabids</taxon>
        <taxon>Rosales</taxon>
        <taxon>Cannabaceae</taxon>
        <taxon>Trema</taxon>
    </lineage>
</organism>
<comment type="caution">
    <text evidence="1">The sequence shown here is derived from an EMBL/GenBank/DDBJ whole genome shotgun (WGS) entry which is preliminary data.</text>
</comment>
<keyword evidence="2" id="KW-1185">Reference proteome</keyword>
<evidence type="ECO:0000313" key="2">
    <source>
        <dbReference type="Proteomes" id="UP000237000"/>
    </source>
</evidence>
<dbReference type="Proteomes" id="UP000237000">
    <property type="component" value="Unassembled WGS sequence"/>
</dbReference>
<protein>
    <submittedName>
        <fullName evidence="1">Uncharacterized protein</fullName>
    </submittedName>
</protein>
<dbReference type="InParanoid" id="A0A2P5BJV6"/>
<evidence type="ECO:0000313" key="1">
    <source>
        <dbReference type="EMBL" id="PON49074.1"/>
    </source>
</evidence>
<reference evidence="2" key="1">
    <citation type="submission" date="2016-06" db="EMBL/GenBank/DDBJ databases">
        <title>Parallel loss of symbiosis genes in relatives of nitrogen-fixing non-legume Parasponia.</title>
        <authorList>
            <person name="Van Velzen R."/>
            <person name="Holmer R."/>
            <person name="Bu F."/>
            <person name="Rutten L."/>
            <person name="Van Zeijl A."/>
            <person name="Liu W."/>
            <person name="Santuari L."/>
            <person name="Cao Q."/>
            <person name="Sharma T."/>
            <person name="Shen D."/>
            <person name="Roswanjaya Y."/>
            <person name="Wardhani T."/>
            <person name="Kalhor M.S."/>
            <person name="Jansen J."/>
            <person name="Van den Hoogen J."/>
            <person name="Gungor B."/>
            <person name="Hartog M."/>
            <person name="Hontelez J."/>
            <person name="Verver J."/>
            <person name="Yang W.-C."/>
            <person name="Schijlen E."/>
            <person name="Repin R."/>
            <person name="Schilthuizen M."/>
            <person name="Schranz E."/>
            <person name="Heidstra R."/>
            <person name="Miyata K."/>
            <person name="Fedorova E."/>
            <person name="Kohlen W."/>
            <person name="Bisseling T."/>
            <person name="Smit S."/>
            <person name="Geurts R."/>
        </authorList>
    </citation>
    <scope>NUCLEOTIDE SEQUENCE [LARGE SCALE GENOMIC DNA]</scope>
    <source>
        <strain evidence="2">cv. RG33-2</strain>
    </source>
</reference>
<dbReference type="STRING" id="63057.A0A2P5BJV6"/>
<gene>
    <name evidence="1" type="ORF">TorRG33x02_318750</name>
</gene>
<accession>A0A2P5BJV6</accession>
<dbReference type="EMBL" id="JXTC01000508">
    <property type="protein sequence ID" value="PON49074.1"/>
    <property type="molecule type" value="Genomic_DNA"/>
</dbReference>
<proteinExistence type="predicted"/>
<name>A0A2P5BJV6_TREOI</name>
<sequence>MANKHVEQVRFRWRYKSRTSQLDLLGSALPRSARRSRRLPEIEVREETYLGLVKDIGKPGKRHHIARSKKEKLSLISSVSFSNLSPSKS</sequence>
<dbReference type="AlphaFoldDB" id="A0A2P5BJV6"/>
<dbReference type="OrthoDB" id="783438at2759"/>